<organism evidence="2 3">
    <name type="scientific">Bimuria novae-zelandiae CBS 107.79</name>
    <dbReference type="NCBI Taxonomy" id="1447943"/>
    <lineage>
        <taxon>Eukaryota</taxon>
        <taxon>Fungi</taxon>
        <taxon>Dikarya</taxon>
        <taxon>Ascomycota</taxon>
        <taxon>Pezizomycotina</taxon>
        <taxon>Dothideomycetes</taxon>
        <taxon>Pleosporomycetidae</taxon>
        <taxon>Pleosporales</taxon>
        <taxon>Massarineae</taxon>
        <taxon>Didymosphaeriaceae</taxon>
        <taxon>Bimuria</taxon>
    </lineage>
</organism>
<proteinExistence type="predicted"/>
<evidence type="ECO:0000256" key="1">
    <source>
        <dbReference type="SAM" id="MobiDB-lite"/>
    </source>
</evidence>
<gene>
    <name evidence="2" type="ORF">BU23DRAFT_89562</name>
</gene>
<protein>
    <submittedName>
        <fullName evidence="2">Uncharacterized protein</fullName>
    </submittedName>
</protein>
<dbReference type="EMBL" id="ML976673">
    <property type="protein sequence ID" value="KAF1974718.1"/>
    <property type="molecule type" value="Genomic_DNA"/>
</dbReference>
<dbReference type="AlphaFoldDB" id="A0A6A5VD13"/>
<accession>A0A6A5VD13</accession>
<name>A0A6A5VD13_9PLEO</name>
<sequence length="194" mass="21663">MRTFMPPSSNQSHYSARGSLSSASYAHQRSRCNTIDSLTIMGTVSDCRLIIERRYKSGTSSRWSSPSFFIRFHISQRCPRSLLRTSKLYSITTAQFDDRKLCTAKMTSTAGSTTPTAKVPPPTAESPTAAAAADMPSPDKMFVVYFKLDGRKYMEPKDLIDQKYLYVAQFTSLANHEYGRGEYLERIPGGGQQG</sequence>
<evidence type="ECO:0000313" key="3">
    <source>
        <dbReference type="Proteomes" id="UP000800036"/>
    </source>
</evidence>
<feature type="region of interest" description="Disordered" evidence="1">
    <location>
        <begin position="107"/>
        <end position="132"/>
    </location>
</feature>
<evidence type="ECO:0000313" key="2">
    <source>
        <dbReference type="EMBL" id="KAF1974718.1"/>
    </source>
</evidence>
<dbReference type="Proteomes" id="UP000800036">
    <property type="component" value="Unassembled WGS sequence"/>
</dbReference>
<reference evidence="2" key="1">
    <citation type="journal article" date="2020" name="Stud. Mycol.">
        <title>101 Dothideomycetes genomes: a test case for predicting lifestyles and emergence of pathogens.</title>
        <authorList>
            <person name="Haridas S."/>
            <person name="Albert R."/>
            <person name="Binder M."/>
            <person name="Bloem J."/>
            <person name="Labutti K."/>
            <person name="Salamov A."/>
            <person name="Andreopoulos B."/>
            <person name="Baker S."/>
            <person name="Barry K."/>
            <person name="Bills G."/>
            <person name="Bluhm B."/>
            <person name="Cannon C."/>
            <person name="Castanera R."/>
            <person name="Culley D."/>
            <person name="Daum C."/>
            <person name="Ezra D."/>
            <person name="Gonzalez J."/>
            <person name="Henrissat B."/>
            <person name="Kuo A."/>
            <person name="Liang C."/>
            <person name="Lipzen A."/>
            <person name="Lutzoni F."/>
            <person name="Magnuson J."/>
            <person name="Mondo S."/>
            <person name="Nolan M."/>
            <person name="Ohm R."/>
            <person name="Pangilinan J."/>
            <person name="Park H.-J."/>
            <person name="Ramirez L."/>
            <person name="Alfaro M."/>
            <person name="Sun H."/>
            <person name="Tritt A."/>
            <person name="Yoshinaga Y."/>
            <person name="Zwiers L.-H."/>
            <person name="Turgeon B."/>
            <person name="Goodwin S."/>
            <person name="Spatafora J."/>
            <person name="Crous P."/>
            <person name="Grigoriev I."/>
        </authorList>
    </citation>
    <scope>NUCLEOTIDE SEQUENCE</scope>
    <source>
        <strain evidence="2">CBS 107.79</strain>
    </source>
</reference>
<keyword evidence="3" id="KW-1185">Reference proteome</keyword>